<accession>A0A8X7CJT3</accession>
<dbReference type="AlphaFoldDB" id="A0A8X7CJT3"/>
<feature type="non-terminal residue" evidence="1">
    <location>
        <position position="1"/>
    </location>
</feature>
<sequence length="68" mass="7615">RQKASIIFPRHIDSNFQERIVARAESVARLLAVIYADVTRKKQYSESHYLELAAAACSSKGVTIGEFC</sequence>
<reference evidence="1" key="1">
    <citation type="submission" date="2020-08" db="EMBL/GenBank/DDBJ databases">
        <title>Multicomponent nature underlies the extraordinary mechanical properties of spider dragline silk.</title>
        <authorList>
            <person name="Kono N."/>
            <person name="Nakamura H."/>
            <person name="Mori M."/>
            <person name="Yoshida Y."/>
            <person name="Ohtoshi R."/>
            <person name="Malay A.D."/>
            <person name="Moran D.A.P."/>
            <person name="Tomita M."/>
            <person name="Numata K."/>
            <person name="Arakawa K."/>
        </authorList>
    </citation>
    <scope>NUCLEOTIDE SEQUENCE</scope>
</reference>
<evidence type="ECO:0000313" key="2">
    <source>
        <dbReference type="Proteomes" id="UP000886998"/>
    </source>
</evidence>
<name>A0A8X7CJT3_9ARAC</name>
<dbReference type="Proteomes" id="UP000886998">
    <property type="component" value="Unassembled WGS sequence"/>
</dbReference>
<dbReference type="EMBL" id="BMAV01016248">
    <property type="protein sequence ID" value="GFY66802.1"/>
    <property type="molecule type" value="Genomic_DNA"/>
</dbReference>
<organism evidence="1 2">
    <name type="scientific">Trichonephila inaurata madagascariensis</name>
    <dbReference type="NCBI Taxonomy" id="2747483"/>
    <lineage>
        <taxon>Eukaryota</taxon>
        <taxon>Metazoa</taxon>
        <taxon>Ecdysozoa</taxon>
        <taxon>Arthropoda</taxon>
        <taxon>Chelicerata</taxon>
        <taxon>Arachnida</taxon>
        <taxon>Araneae</taxon>
        <taxon>Araneomorphae</taxon>
        <taxon>Entelegynae</taxon>
        <taxon>Araneoidea</taxon>
        <taxon>Nephilidae</taxon>
        <taxon>Trichonephila</taxon>
        <taxon>Trichonephila inaurata</taxon>
    </lineage>
</organism>
<evidence type="ECO:0000313" key="1">
    <source>
        <dbReference type="EMBL" id="GFY66802.1"/>
    </source>
</evidence>
<protein>
    <submittedName>
        <fullName evidence="1">Uncharacterized protein</fullName>
    </submittedName>
</protein>
<comment type="caution">
    <text evidence="1">The sequence shown here is derived from an EMBL/GenBank/DDBJ whole genome shotgun (WGS) entry which is preliminary data.</text>
</comment>
<proteinExistence type="predicted"/>
<gene>
    <name evidence="1" type="ORF">TNIN_137511</name>
</gene>
<keyword evidence="2" id="KW-1185">Reference proteome</keyword>